<gene>
    <name evidence="1" type="ORF">AYBTSS11_LOCUS29998</name>
</gene>
<sequence length="102" mass="11878">MKTVRRGMRNWERRRLVGHSGIKSYRAEFPTPHPMKKLRTFSSLHSVKLSKDLASGGYNDSGLPPLKSLQGRPKRLWRLIKKQYEGLTPSNSQPLKRKEKHQ</sequence>
<organism evidence="1 2">
    <name type="scientific">Sphenostylis stenocarpa</name>
    <dbReference type="NCBI Taxonomy" id="92480"/>
    <lineage>
        <taxon>Eukaryota</taxon>
        <taxon>Viridiplantae</taxon>
        <taxon>Streptophyta</taxon>
        <taxon>Embryophyta</taxon>
        <taxon>Tracheophyta</taxon>
        <taxon>Spermatophyta</taxon>
        <taxon>Magnoliopsida</taxon>
        <taxon>eudicotyledons</taxon>
        <taxon>Gunneridae</taxon>
        <taxon>Pentapetalae</taxon>
        <taxon>rosids</taxon>
        <taxon>fabids</taxon>
        <taxon>Fabales</taxon>
        <taxon>Fabaceae</taxon>
        <taxon>Papilionoideae</taxon>
        <taxon>50 kb inversion clade</taxon>
        <taxon>NPAAA clade</taxon>
        <taxon>indigoferoid/millettioid clade</taxon>
        <taxon>Phaseoleae</taxon>
        <taxon>Sphenostylis</taxon>
    </lineage>
</organism>
<accession>A0AA86W3D9</accession>
<dbReference type="EMBL" id="OY731407">
    <property type="protein sequence ID" value="CAJ1977828.1"/>
    <property type="molecule type" value="Genomic_DNA"/>
</dbReference>
<reference evidence="1" key="1">
    <citation type="submission" date="2023-10" db="EMBL/GenBank/DDBJ databases">
        <authorList>
            <person name="Domelevo Entfellner J.-B."/>
        </authorList>
    </citation>
    <scope>NUCLEOTIDE SEQUENCE</scope>
</reference>
<keyword evidence="2" id="KW-1185">Reference proteome</keyword>
<dbReference type="Proteomes" id="UP001189624">
    <property type="component" value="Chromosome 10"/>
</dbReference>
<proteinExistence type="predicted"/>
<dbReference type="AlphaFoldDB" id="A0AA86W3D9"/>
<name>A0AA86W3D9_9FABA</name>
<evidence type="ECO:0000313" key="1">
    <source>
        <dbReference type="EMBL" id="CAJ1977828.1"/>
    </source>
</evidence>
<protein>
    <submittedName>
        <fullName evidence="1">Uncharacterized protein</fullName>
    </submittedName>
</protein>
<evidence type="ECO:0000313" key="2">
    <source>
        <dbReference type="Proteomes" id="UP001189624"/>
    </source>
</evidence>
<dbReference type="Gramene" id="rna-AYBTSS11_LOCUS29998">
    <property type="protein sequence ID" value="CAJ1977828.1"/>
    <property type="gene ID" value="gene-AYBTSS11_LOCUS29998"/>
</dbReference>